<keyword evidence="10" id="KW-1185">Reference proteome</keyword>
<evidence type="ECO:0000256" key="1">
    <source>
        <dbReference type="ARBA" id="ARBA00004651"/>
    </source>
</evidence>
<dbReference type="InterPro" id="IPR000326">
    <property type="entry name" value="PAP2/HPO"/>
</dbReference>
<evidence type="ECO:0000256" key="3">
    <source>
        <dbReference type="ARBA" id="ARBA00022692"/>
    </source>
</evidence>
<keyword evidence="4" id="KW-0378">Hydrolase</keyword>
<comment type="caution">
    <text evidence="9">The sequence shown here is derived from an EMBL/GenBank/DDBJ whole genome shotgun (WGS) entry which is preliminary data.</text>
</comment>
<reference evidence="9 10" key="1">
    <citation type="submission" date="2019-03" db="EMBL/GenBank/DDBJ databases">
        <title>Subsurface microbial communities from deep shales in Ohio and West Virginia, USA.</title>
        <authorList>
            <person name="Wrighton K."/>
        </authorList>
    </citation>
    <scope>NUCLEOTIDE SEQUENCE [LARGE SCALE GENOMIC DNA]</scope>
    <source>
        <strain evidence="9 10">MSL 6dP</strain>
    </source>
</reference>
<evidence type="ECO:0000313" key="10">
    <source>
        <dbReference type="Proteomes" id="UP000295832"/>
    </source>
</evidence>
<feature type="domain" description="Phosphatidic acid phosphatase type 2/haloperoxidase" evidence="8">
    <location>
        <begin position="62"/>
        <end position="171"/>
    </location>
</feature>
<dbReference type="EMBL" id="SOEG01000046">
    <property type="protein sequence ID" value="TDX45310.1"/>
    <property type="molecule type" value="Genomic_DNA"/>
</dbReference>
<evidence type="ECO:0000313" key="9">
    <source>
        <dbReference type="EMBL" id="TDX45310.1"/>
    </source>
</evidence>
<dbReference type="SMART" id="SM00014">
    <property type="entry name" value="acidPPc"/>
    <property type="match status" value="1"/>
</dbReference>
<keyword evidence="2" id="KW-1003">Cell membrane</keyword>
<organism evidence="9 10">
    <name type="scientific">Orenia marismortui</name>
    <dbReference type="NCBI Taxonomy" id="46469"/>
    <lineage>
        <taxon>Bacteria</taxon>
        <taxon>Bacillati</taxon>
        <taxon>Bacillota</taxon>
        <taxon>Clostridia</taxon>
        <taxon>Halanaerobiales</taxon>
        <taxon>Halobacteroidaceae</taxon>
        <taxon>Orenia</taxon>
    </lineage>
</organism>
<protein>
    <submittedName>
        <fullName evidence="9">Undecaprenyl-diphosphatase</fullName>
    </submittedName>
</protein>
<keyword evidence="5 7" id="KW-1133">Transmembrane helix</keyword>
<gene>
    <name evidence="9" type="ORF">C7959_14620</name>
</gene>
<evidence type="ECO:0000259" key="8">
    <source>
        <dbReference type="SMART" id="SM00014"/>
    </source>
</evidence>
<dbReference type="RefSeq" id="WP_134118947.1">
    <property type="nucleotide sequence ID" value="NZ_SOEG01000046.1"/>
</dbReference>
<evidence type="ECO:0000256" key="2">
    <source>
        <dbReference type="ARBA" id="ARBA00022475"/>
    </source>
</evidence>
<evidence type="ECO:0000256" key="5">
    <source>
        <dbReference type="ARBA" id="ARBA00022989"/>
    </source>
</evidence>
<dbReference type="STRING" id="926561.GCA_000379025_02365"/>
<feature type="transmembrane region" description="Helical" evidence="7">
    <location>
        <begin position="31"/>
        <end position="55"/>
    </location>
</feature>
<sequence>MNCLTNRLLLKDIELFNFIYTKARCKFSNCFMSYITHLGGAVFTITLPVLLTIFGDQKLDQVAFEMLLVLISSNLFVHIIKRIVNRSRPYRVLEDIDLVKIPFEEYSFPSGHTTASFSLAITLSFFFPSFSFLFLSLSFLVGLSRIYLGIHYPSDVISGILISIVFSLAIHFNSIS</sequence>
<keyword evidence="6 7" id="KW-0472">Membrane</keyword>
<feature type="transmembrane region" description="Helical" evidence="7">
    <location>
        <begin position="156"/>
        <end position="175"/>
    </location>
</feature>
<proteinExistence type="predicted"/>
<evidence type="ECO:0000256" key="4">
    <source>
        <dbReference type="ARBA" id="ARBA00022801"/>
    </source>
</evidence>
<dbReference type="GO" id="GO:0016787">
    <property type="term" value="F:hydrolase activity"/>
    <property type="evidence" value="ECO:0007669"/>
    <property type="project" value="UniProtKB-KW"/>
</dbReference>
<dbReference type="GO" id="GO:0005886">
    <property type="term" value="C:plasma membrane"/>
    <property type="evidence" value="ECO:0007669"/>
    <property type="project" value="UniProtKB-SubCell"/>
</dbReference>
<evidence type="ECO:0000256" key="7">
    <source>
        <dbReference type="SAM" id="Phobius"/>
    </source>
</evidence>
<accession>A0A4R8GI24</accession>
<feature type="transmembrane region" description="Helical" evidence="7">
    <location>
        <begin position="125"/>
        <end position="150"/>
    </location>
</feature>
<name>A0A4R8GI24_9FIRM</name>
<dbReference type="PANTHER" id="PTHR14969">
    <property type="entry name" value="SPHINGOSINE-1-PHOSPHATE PHOSPHOHYDROLASE"/>
    <property type="match status" value="1"/>
</dbReference>
<dbReference type="AlphaFoldDB" id="A0A4R8GI24"/>
<keyword evidence="3 7" id="KW-0812">Transmembrane</keyword>
<dbReference type="Gene3D" id="1.20.144.10">
    <property type="entry name" value="Phosphatidic acid phosphatase type 2/haloperoxidase"/>
    <property type="match status" value="1"/>
</dbReference>
<dbReference type="Pfam" id="PF01569">
    <property type="entry name" value="PAP2"/>
    <property type="match status" value="1"/>
</dbReference>
<comment type="subcellular location">
    <subcellularLocation>
        <location evidence="1">Cell membrane</location>
        <topology evidence="1">Multi-pass membrane protein</topology>
    </subcellularLocation>
</comment>
<dbReference type="Proteomes" id="UP000295832">
    <property type="component" value="Unassembled WGS sequence"/>
</dbReference>
<evidence type="ECO:0000256" key="6">
    <source>
        <dbReference type="ARBA" id="ARBA00023136"/>
    </source>
</evidence>
<dbReference type="SUPFAM" id="SSF48317">
    <property type="entry name" value="Acid phosphatase/Vanadium-dependent haloperoxidase"/>
    <property type="match status" value="1"/>
</dbReference>
<dbReference type="InterPro" id="IPR036938">
    <property type="entry name" value="PAP2/HPO_sf"/>
</dbReference>
<dbReference type="PANTHER" id="PTHR14969:SF62">
    <property type="entry name" value="DECAPRENYLPHOSPHORYL-5-PHOSPHORIBOSE PHOSPHATASE RV3807C-RELATED"/>
    <property type="match status" value="1"/>
</dbReference>
<feature type="transmembrane region" description="Helical" evidence="7">
    <location>
        <begin position="61"/>
        <end position="80"/>
    </location>
</feature>